<dbReference type="Proteomes" id="UP000784435">
    <property type="component" value="Unassembled WGS sequence"/>
</dbReference>
<dbReference type="AlphaFoldDB" id="A0A921MDE9"/>
<gene>
    <name evidence="1" type="ORF">K8V08_03285</name>
</gene>
<evidence type="ECO:0008006" key="3">
    <source>
        <dbReference type="Google" id="ProtNLM"/>
    </source>
</evidence>
<accession>A0A921MDE9</accession>
<protein>
    <recommendedName>
        <fullName evidence="3">DUF559 domain-containing protein</fullName>
    </recommendedName>
</protein>
<reference evidence="1" key="2">
    <citation type="submission" date="2021-09" db="EMBL/GenBank/DDBJ databases">
        <authorList>
            <person name="Gilroy R."/>
        </authorList>
    </citation>
    <scope>NUCLEOTIDE SEQUENCE</scope>
    <source>
        <strain evidence="1">ChiGjej5B5-7349</strain>
    </source>
</reference>
<comment type="caution">
    <text evidence="1">The sequence shown here is derived from an EMBL/GenBank/DDBJ whole genome shotgun (WGS) entry which is preliminary data.</text>
</comment>
<proteinExistence type="predicted"/>
<organism evidence="1 2">
    <name type="scientific">Brevibacterium senegalense</name>
    <dbReference type="NCBI Taxonomy" id="1033736"/>
    <lineage>
        <taxon>Bacteria</taxon>
        <taxon>Bacillati</taxon>
        <taxon>Actinomycetota</taxon>
        <taxon>Actinomycetes</taxon>
        <taxon>Micrococcales</taxon>
        <taxon>Brevibacteriaceae</taxon>
        <taxon>Brevibacterium</taxon>
    </lineage>
</organism>
<evidence type="ECO:0000313" key="1">
    <source>
        <dbReference type="EMBL" id="HJG79416.1"/>
    </source>
</evidence>
<evidence type="ECO:0000313" key="2">
    <source>
        <dbReference type="Proteomes" id="UP000784435"/>
    </source>
</evidence>
<name>A0A921MDE9_9MICO</name>
<dbReference type="EMBL" id="DYUK01000075">
    <property type="protein sequence ID" value="HJG79416.1"/>
    <property type="molecule type" value="Genomic_DNA"/>
</dbReference>
<reference evidence="1" key="1">
    <citation type="journal article" date="2021" name="PeerJ">
        <title>Extensive microbial diversity within the chicken gut microbiome revealed by metagenomics and culture.</title>
        <authorList>
            <person name="Gilroy R."/>
            <person name="Ravi A."/>
            <person name="Getino M."/>
            <person name="Pursley I."/>
            <person name="Horton D.L."/>
            <person name="Alikhan N.F."/>
            <person name="Baker D."/>
            <person name="Gharbi K."/>
            <person name="Hall N."/>
            <person name="Watson M."/>
            <person name="Adriaenssens E.M."/>
            <person name="Foster-Nyarko E."/>
            <person name="Jarju S."/>
            <person name="Secka A."/>
            <person name="Antonio M."/>
            <person name="Oren A."/>
            <person name="Chaudhuri R.R."/>
            <person name="La Ragione R."/>
            <person name="Hildebrand F."/>
            <person name="Pallen M.J."/>
        </authorList>
    </citation>
    <scope>NUCLEOTIDE SEQUENCE</scope>
    <source>
        <strain evidence="1">ChiGjej5B5-7349</strain>
    </source>
</reference>
<sequence>MRGKSLATEKRIIRRRAVDDSDFVIIDGIRVTTVARTLLDVALDHPMDVSVPMIDHALRSGLIDAGAVIGLADGIRGRRGAKQARWALALADPARESPAESICAVRFHEHGIEGFEPQISFRIDADGTIARVDFFHRAAQVVVEVNGEIKYSDGDPGAARARQERQREFGLRNLGHHVFQLGWPDLFRPGVFRHIAHVVSARSPG</sequence>